<name>A0A7N0RHA3_KALFE</name>
<feature type="compositionally biased region" description="Basic and acidic residues" evidence="4">
    <location>
        <begin position="131"/>
        <end position="141"/>
    </location>
</feature>
<feature type="region of interest" description="Disordered" evidence="4">
    <location>
        <begin position="127"/>
        <end position="149"/>
    </location>
</feature>
<dbReference type="AlphaFoldDB" id="A0A7N0RHA3"/>
<dbReference type="EnsemblPlants" id="Kaladp0010s0205.1.v1.1">
    <property type="protein sequence ID" value="Kaladp0010s0205.1.v1.1"/>
    <property type="gene ID" value="Kaladp0010s0205.v1.1"/>
</dbReference>
<dbReference type="OMA" id="RQFEEYA"/>
<feature type="coiled-coil region" evidence="3">
    <location>
        <begin position="395"/>
        <end position="464"/>
    </location>
</feature>
<evidence type="ECO:0000256" key="3">
    <source>
        <dbReference type="SAM" id="Coils"/>
    </source>
</evidence>
<dbReference type="Gramene" id="Kaladp0010s0205.1.v1.1">
    <property type="protein sequence ID" value="Kaladp0010s0205.1.v1.1"/>
    <property type="gene ID" value="Kaladp0010s0205.v1.1"/>
</dbReference>
<evidence type="ECO:0000256" key="4">
    <source>
        <dbReference type="SAM" id="MobiDB-lite"/>
    </source>
</evidence>
<proteinExistence type="inferred from homology"/>
<dbReference type="PANTHER" id="PTHR32054:SF3">
    <property type="entry name" value="HEAVY CHAIN, PUTATIVE, EXPRESSED-RELATED"/>
    <property type="match status" value="1"/>
</dbReference>
<dbReference type="Pfam" id="PF05701">
    <property type="entry name" value="WEMBL"/>
    <property type="match status" value="1"/>
</dbReference>
<feature type="region of interest" description="Disordered" evidence="4">
    <location>
        <begin position="194"/>
        <end position="213"/>
    </location>
</feature>
<feature type="coiled-coil region" evidence="3">
    <location>
        <begin position="508"/>
        <end position="566"/>
    </location>
</feature>
<comment type="similarity">
    <text evidence="1">Belongs to the WEB family.</text>
</comment>
<evidence type="ECO:0000256" key="1">
    <source>
        <dbReference type="ARBA" id="ARBA00005485"/>
    </source>
</evidence>
<evidence type="ECO:0000313" key="6">
    <source>
        <dbReference type="Proteomes" id="UP000594263"/>
    </source>
</evidence>
<dbReference type="GO" id="GO:0009904">
    <property type="term" value="P:chloroplast accumulation movement"/>
    <property type="evidence" value="ECO:0007669"/>
    <property type="project" value="TreeGrafter"/>
</dbReference>
<dbReference type="GO" id="GO:0005829">
    <property type="term" value="C:cytosol"/>
    <property type="evidence" value="ECO:0007669"/>
    <property type="project" value="TreeGrafter"/>
</dbReference>
<keyword evidence="6" id="KW-1185">Reference proteome</keyword>
<organism evidence="5 6">
    <name type="scientific">Kalanchoe fedtschenkoi</name>
    <name type="common">Lavender scallops</name>
    <name type="synonym">South American air plant</name>
    <dbReference type="NCBI Taxonomy" id="63787"/>
    <lineage>
        <taxon>Eukaryota</taxon>
        <taxon>Viridiplantae</taxon>
        <taxon>Streptophyta</taxon>
        <taxon>Embryophyta</taxon>
        <taxon>Tracheophyta</taxon>
        <taxon>Spermatophyta</taxon>
        <taxon>Magnoliopsida</taxon>
        <taxon>eudicotyledons</taxon>
        <taxon>Gunneridae</taxon>
        <taxon>Pentapetalae</taxon>
        <taxon>Saxifragales</taxon>
        <taxon>Crassulaceae</taxon>
        <taxon>Kalanchoe</taxon>
    </lineage>
</organism>
<feature type="coiled-coil region" evidence="3">
    <location>
        <begin position="318"/>
        <end position="357"/>
    </location>
</feature>
<reference evidence="5" key="1">
    <citation type="submission" date="2021-01" db="UniProtKB">
        <authorList>
            <consortium name="EnsemblPlants"/>
        </authorList>
    </citation>
    <scope>IDENTIFICATION</scope>
</reference>
<sequence length="651" mass="71978">MVAKDRQKATDSPKVEVGEIDTRAPFQSVKDAVSLFGEGAFSGERHAIRKIKPLSADRVLAKETQLHLAQKELKKLREQLTNVEATKSQALGELEKARKTVEDLNCKLASIGESKALAIKAAEESQNNAKQLEESKFRRSDSMPGSWTEDLESSKMNYLTAVSELDDAKQELRKLRQDCESSLDTKMTALKQAEEAEDAAKENMDRSHELSKEISDTKEALERAKLAVVQAHEEHAKIFADKDVQKQLYKSKIEESARKLHALKQEFNPSLTEGLAIQVVSVDGEVKTLQSELENAKASELESVGMVTSELDNAKYYLQKLAEEESSLKGSLESLKLELENVKKEHAEMKVKEAEMEYIAGNLNIQLCKTKSQLEACIAEESKTRDAAGDMVSTLQQLSVETEKARIEADEMKRKAEQLKNEAETTKGALAEAENKLRVALQEAEEAKLAEAKVLDQIKALSERTTAARSSTSDSGTNITISKDEFDSLSRKVAESDTLANMKVAAALAQVEAVKASENEALKKLEATQKEIEDMKAATSQALKKAEMAEAAKRAVEGELRKWREREQKKAAEAASRILAEADIPALSSPIHFRVQKENPSERIVQVRKLETRPSSASKKTLLPNLSGIFQRKKSQSDGGSPSYLPGEKPI</sequence>
<accession>A0A7N0RHA3</accession>
<dbReference type="InterPro" id="IPR008545">
    <property type="entry name" value="Web"/>
</dbReference>
<evidence type="ECO:0000256" key="2">
    <source>
        <dbReference type="ARBA" id="ARBA00023054"/>
    </source>
</evidence>
<evidence type="ECO:0008006" key="7">
    <source>
        <dbReference type="Google" id="ProtNLM"/>
    </source>
</evidence>
<dbReference type="PANTHER" id="PTHR32054">
    <property type="entry name" value="HEAVY CHAIN, PUTATIVE, EXPRESSED-RELATED-RELATED"/>
    <property type="match status" value="1"/>
</dbReference>
<protein>
    <recommendedName>
        <fullName evidence="7">WEB family protein</fullName>
    </recommendedName>
</protein>
<dbReference type="Proteomes" id="UP000594263">
    <property type="component" value="Unplaced"/>
</dbReference>
<dbReference type="GO" id="GO:0009903">
    <property type="term" value="P:chloroplast avoidance movement"/>
    <property type="evidence" value="ECO:0007669"/>
    <property type="project" value="TreeGrafter"/>
</dbReference>
<evidence type="ECO:0000313" key="5">
    <source>
        <dbReference type="EnsemblPlants" id="Kaladp0010s0205.1.v1.1"/>
    </source>
</evidence>
<keyword evidence="2 3" id="KW-0175">Coiled coil</keyword>
<feature type="region of interest" description="Disordered" evidence="4">
    <location>
        <begin position="605"/>
        <end position="651"/>
    </location>
</feature>